<evidence type="ECO:0000313" key="10">
    <source>
        <dbReference type="Proteomes" id="UP001164965"/>
    </source>
</evidence>
<feature type="transmembrane region" description="Helical" evidence="8">
    <location>
        <begin position="43"/>
        <end position="64"/>
    </location>
</feature>
<keyword evidence="7 8" id="KW-0472">Membrane</keyword>
<keyword evidence="4 8" id="KW-1003">Cell membrane</keyword>
<feature type="transmembrane region" description="Helical" evidence="8">
    <location>
        <begin position="247"/>
        <end position="265"/>
    </location>
</feature>
<dbReference type="Pfam" id="PF01925">
    <property type="entry name" value="TauE"/>
    <property type="match status" value="1"/>
</dbReference>
<sequence>MLSPLGWPGFGEITLLALLALLAAALVAGVVDAVVGGGGLVQLPALLLLLPGAPVLALATNKVASVVGTTAATVTYARGTRVDWRAAVLMAGTAFAGSVGGAAFAGALPATVLRVVVLVAVLGVGIYTLRTPHLGSTQRLRFGRRPQLVLMATGGAVIGGYDGLAGPGTGSFLVFLLVGAVGYAFLHASATAKLVNVATNLGALAYFIPAGHVVWGLALCMAVANLLGATLGARVAVRRGSAFVRRVFLVVVAVLVVSLIVQLVTSA</sequence>
<evidence type="ECO:0000256" key="7">
    <source>
        <dbReference type="ARBA" id="ARBA00023136"/>
    </source>
</evidence>
<proteinExistence type="inferred from homology"/>
<keyword evidence="5 8" id="KW-0812">Transmembrane</keyword>
<feature type="transmembrane region" description="Helical" evidence="8">
    <location>
        <begin position="84"/>
        <end position="105"/>
    </location>
</feature>
<evidence type="ECO:0000256" key="1">
    <source>
        <dbReference type="ARBA" id="ARBA00004651"/>
    </source>
</evidence>
<evidence type="ECO:0000313" key="9">
    <source>
        <dbReference type="EMBL" id="UZJ23786.1"/>
    </source>
</evidence>
<evidence type="ECO:0000256" key="2">
    <source>
        <dbReference type="ARBA" id="ARBA00009142"/>
    </source>
</evidence>
<keyword evidence="6 8" id="KW-1133">Transmembrane helix</keyword>
<dbReference type="RefSeq" id="WP_265381894.1">
    <property type="nucleotide sequence ID" value="NZ_CP110615.1"/>
</dbReference>
<reference evidence="9" key="1">
    <citation type="submission" date="2022-10" db="EMBL/GenBank/DDBJ databases">
        <title>Rhodococcus sp.75.</title>
        <authorList>
            <person name="Sun M."/>
        </authorList>
    </citation>
    <scope>NUCLEOTIDE SEQUENCE</scope>
    <source>
        <strain evidence="9">75</strain>
    </source>
</reference>
<evidence type="ECO:0000256" key="8">
    <source>
        <dbReference type="RuleBase" id="RU363041"/>
    </source>
</evidence>
<dbReference type="PANTHER" id="PTHR30269">
    <property type="entry name" value="TRANSMEMBRANE PROTEIN YFCA"/>
    <property type="match status" value="1"/>
</dbReference>
<keyword evidence="10" id="KW-1185">Reference proteome</keyword>
<dbReference type="Proteomes" id="UP001164965">
    <property type="component" value="Chromosome"/>
</dbReference>
<feature type="transmembrane region" description="Helical" evidence="8">
    <location>
        <begin position="204"/>
        <end position="227"/>
    </location>
</feature>
<evidence type="ECO:0000256" key="6">
    <source>
        <dbReference type="ARBA" id="ARBA00022989"/>
    </source>
</evidence>
<evidence type="ECO:0000256" key="4">
    <source>
        <dbReference type="ARBA" id="ARBA00022475"/>
    </source>
</evidence>
<gene>
    <name evidence="9" type="ORF">RHODO2019_11285</name>
</gene>
<dbReference type="InterPro" id="IPR002781">
    <property type="entry name" value="TM_pro_TauE-like"/>
</dbReference>
<dbReference type="EMBL" id="CP110615">
    <property type="protein sequence ID" value="UZJ23786.1"/>
    <property type="molecule type" value="Genomic_DNA"/>
</dbReference>
<name>A0ABY6NXN7_9NOCA</name>
<evidence type="ECO:0000256" key="3">
    <source>
        <dbReference type="ARBA" id="ARBA00022448"/>
    </source>
</evidence>
<keyword evidence="3" id="KW-0813">Transport</keyword>
<evidence type="ECO:0000256" key="5">
    <source>
        <dbReference type="ARBA" id="ARBA00022692"/>
    </source>
</evidence>
<comment type="similarity">
    <text evidence="2 8">Belongs to the 4-toluene sulfonate uptake permease (TSUP) (TC 2.A.102) family.</text>
</comment>
<organism evidence="9 10">
    <name type="scientific">Rhodococcus antarcticus</name>
    <dbReference type="NCBI Taxonomy" id="2987751"/>
    <lineage>
        <taxon>Bacteria</taxon>
        <taxon>Bacillati</taxon>
        <taxon>Actinomycetota</taxon>
        <taxon>Actinomycetes</taxon>
        <taxon>Mycobacteriales</taxon>
        <taxon>Nocardiaceae</taxon>
        <taxon>Rhodococcus</taxon>
    </lineage>
</organism>
<accession>A0ABY6NXN7</accession>
<dbReference type="InterPro" id="IPR052017">
    <property type="entry name" value="TSUP"/>
</dbReference>
<feature type="transmembrane region" description="Helical" evidence="8">
    <location>
        <begin position="172"/>
        <end position="192"/>
    </location>
</feature>
<feature type="transmembrane region" description="Helical" evidence="8">
    <location>
        <begin position="111"/>
        <end position="129"/>
    </location>
</feature>
<protein>
    <recommendedName>
        <fullName evidence="8">Probable membrane transporter protein</fullName>
    </recommendedName>
</protein>
<comment type="subcellular location">
    <subcellularLocation>
        <location evidence="1 8">Cell membrane</location>
        <topology evidence="1 8">Multi-pass membrane protein</topology>
    </subcellularLocation>
</comment>
<dbReference type="PANTHER" id="PTHR30269:SF0">
    <property type="entry name" value="MEMBRANE TRANSPORTER PROTEIN YFCA-RELATED"/>
    <property type="match status" value="1"/>
</dbReference>